<reference evidence="7 8" key="1">
    <citation type="submission" date="2016-09" db="EMBL/GenBank/DDBJ databases">
        <title>Chromobacterium muskegensis sp. nov., an insecticidal bacterium isolated from Sphagnum bogs.</title>
        <authorList>
            <person name="Sparks M.E."/>
            <person name="Blackburn M.B."/>
            <person name="Gundersen-Rindal D.E."/>
            <person name="Mitchell A."/>
            <person name="Farrar R."/>
            <person name="Kuhar D."/>
        </authorList>
    </citation>
    <scope>NUCLEOTIDE SEQUENCE [LARGE SCALE GENOMIC DNA]</scope>
    <source>
        <strain evidence="6 8">14B-1</strain>
        <strain evidence="5 7">37-2</strain>
    </source>
</reference>
<evidence type="ECO:0000256" key="1">
    <source>
        <dbReference type="ARBA" id="ARBA00012528"/>
    </source>
</evidence>
<dbReference type="GO" id="GO:0052621">
    <property type="term" value="F:diguanylate cyclase activity"/>
    <property type="evidence" value="ECO:0007669"/>
    <property type="project" value="UniProtKB-EC"/>
</dbReference>
<evidence type="ECO:0000256" key="3">
    <source>
        <dbReference type="SAM" id="Phobius"/>
    </source>
</evidence>
<keyword evidence="3" id="KW-0812">Transmembrane</keyword>
<accession>A0A1S1X306</accession>
<dbReference type="EMBL" id="MKCS01000001">
    <property type="protein sequence ID" value="OHX13765.1"/>
    <property type="molecule type" value="Genomic_DNA"/>
</dbReference>
<dbReference type="Gene3D" id="3.30.70.270">
    <property type="match status" value="1"/>
</dbReference>
<dbReference type="Proteomes" id="UP000180280">
    <property type="component" value="Unassembled WGS sequence"/>
</dbReference>
<keyword evidence="3" id="KW-0472">Membrane</keyword>
<dbReference type="PROSITE" id="PS50887">
    <property type="entry name" value="GGDEF"/>
    <property type="match status" value="1"/>
</dbReference>
<dbReference type="GO" id="GO:0005886">
    <property type="term" value="C:plasma membrane"/>
    <property type="evidence" value="ECO:0007669"/>
    <property type="project" value="TreeGrafter"/>
</dbReference>
<keyword evidence="3" id="KW-1133">Transmembrane helix</keyword>
<gene>
    <name evidence="6" type="ORF">BI344_11485</name>
    <name evidence="5" type="ORF">BI347_09765</name>
</gene>
<dbReference type="NCBIfam" id="TIGR00254">
    <property type="entry name" value="GGDEF"/>
    <property type="match status" value="1"/>
</dbReference>
<evidence type="ECO:0000259" key="4">
    <source>
        <dbReference type="PROSITE" id="PS50887"/>
    </source>
</evidence>
<evidence type="ECO:0000313" key="8">
    <source>
        <dbReference type="Proteomes" id="UP000180280"/>
    </source>
</evidence>
<protein>
    <recommendedName>
        <fullName evidence="1">diguanylate cyclase</fullName>
        <ecNumber evidence="1">2.7.7.65</ecNumber>
    </recommendedName>
</protein>
<keyword evidence="8" id="KW-1185">Reference proteome</keyword>
<dbReference type="InterPro" id="IPR000160">
    <property type="entry name" value="GGDEF_dom"/>
</dbReference>
<dbReference type="SMART" id="SM00267">
    <property type="entry name" value="GGDEF"/>
    <property type="match status" value="1"/>
</dbReference>
<dbReference type="GO" id="GO:1902201">
    <property type="term" value="P:negative regulation of bacterial-type flagellum-dependent cell motility"/>
    <property type="evidence" value="ECO:0007669"/>
    <property type="project" value="TreeGrafter"/>
</dbReference>
<evidence type="ECO:0000256" key="2">
    <source>
        <dbReference type="ARBA" id="ARBA00034247"/>
    </source>
</evidence>
<comment type="catalytic activity">
    <reaction evidence="2">
        <text>2 GTP = 3',3'-c-di-GMP + 2 diphosphate</text>
        <dbReference type="Rhea" id="RHEA:24898"/>
        <dbReference type="ChEBI" id="CHEBI:33019"/>
        <dbReference type="ChEBI" id="CHEBI:37565"/>
        <dbReference type="ChEBI" id="CHEBI:58805"/>
        <dbReference type="EC" id="2.7.7.65"/>
    </reaction>
</comment>
<evidence type="ECO:0000313" key="5">
    <source>
        <dbReference type="EMBL" id="OHX13765.1"/>
    </source>
</evidence>
<dbReference type="InterPro" id="IPR029787">
    <property type="entry name" value="Nucleotide_cyclase"/>
</dbReference>
<dbReference type="GO" id="GO:0043709">
    <property type="term" value="P:cell adhesion involved in single-species biofilm formation"/>
    <property type="evidence" value="ECO:0007669"/>
    <property type="project" value="TreeGrafter"/>
</dbReference>
<feature type="transmembrane region" description="Helical" evidence="3">
    <location>
        <begin position="52"/>
        <end position="69"/>
    </location>
</feature>
<dbReference type="FunFam" id="3.30.70.270:FF:000001">
    <property type="entry name" value="Diguanylate cyclase domain protein"/>
    <property type="match status" value="1"/>
</dbReference>
<dbReference type="EC" id="2.7.7.65" evidence="1"/>
<sequence>MRHWPFSTRRIKTELALIALFNLISFLLFVHFELFDKLDDWFHSHPDSSLDEVLLIGFTLAISMSIFAVRRLKEASSLLKALRRQAERDEVTGLANRRRANQALQRETERSYRSGRRYSVLLIDLDHFKSINDTHGHLIGDMVLQRFGKVLQRRARQLDTIARWGGEEFIVICPETEQQGALTLAENISALLKEIDVAPVAQVTASIGVATLTDDDTPDSLVHRADMHLYAAKQAGRNRVVGDAQTSEASQLQA</sequence>
<name>A0A1S1X306_9NEIS</name>
<feature type="domain" description="GGDEF" evidence="4">
    <location>
        <begin position="116"/>
        <end position="245"/>
    </location>
</feature>
<proteinExistence type="predicted"/>
<dbReference type="SUPFAM" id="SSF55073">
    <property type="entry name" value="Nucleotide cyclase"/>
    <property type="match status" value="1"/>
</dbReference>
<dbReference type="EMBL" id="MKCT01000061">
    <property type="protein sequence ID" value="OHX18141.1"/>
    <property type="molecule type" value="Genomic_DNA"/>
</dbReference>
<dbReference type="InterPro" id="IPR043128">
    <property type="entry name" value="Rev_trsase/Diguanyl_cyclase"/>
</dbReference>
<comment type="caution">
    <text evidence="5">The sequence shown here is derived from an EMBL/GenBank/DDBJ whole genome shotgun (WGS) entry which is preliminary data.</text>
</comment>
<dbReference type="CDD" id="cd01949">
    <property type="entry name" value="GGDEF"/>
    <property type="match status" value="1"/>
</dbReference>
<dbReference type="Proteomes" id="UP000180088">
    <property type="component" value="Unassembled WGS sequence"/>
</dbReference>
<feature type="transmembrane region" description="Helical" evidence="3">
    <location>
        <begin position="12"/>
        <end position="32"/>
    </location>
</feature>
<dbReference type="AlphaFoldDB" id="A0A1S1X306"/>
<evidence type="ECO:0000313" key="7">
    <source>
        <dbReference type="Proteomes" id="UP000180088"/>
    </source>
</evidence>
<dbReference type="InterPro" id="IPR050469">
    <property type="entry name" value="Diguanylate_Cyclase"/>
</dbReference>
<dbReference type="PANTHER" id="PTHR45138:SF9">
    <property type="entry name" value="DIGUANYLATE CYCLASE DGCM-RELATED"/>
    <property type="match status" value="1"/>
</dbReference>
<dbReference type="PANTHER" id="PTHR45138">
    <property type="entry name" value="REGULATORY COMPONENTS OF SENSORY TRANSDUCTION SYSTEM"/>
    <property type="match status" value="1"/>
</dbReference>
<evidence type="ECO:0000313" key="6">
    <source>
        <dbReference type="EMBL" id="OHX18141.1"/>
    </source>
</evidence>
<dbReference type="STRING" id="1903179.BI347_09765"/>
<organism evidence="5 7">
    <name type="scientific">Chromobacterium sphagni</name>
    <dbReference type="NCBI Taxonomy" id="1903179"/>
    <lineage>
        <taxon>Bacteria</taxon>
        <taxon>Pseudomonadati</taxon>
        <taxon>Pseudomonadota</taxon>
        <taxon>Betaproteobacteria</taxon>
        <taxon>Neisseriales</taxon>
        <taxon>Chromobacteriaceae</taxon>
        <taxon>Chromobacterium</taxon>
    </lineage>
</organism>
<dbReference type="OrthoDB" id="9813903at2"/>
<dbReference type="RefSeq" id="WP_071114354.1">
    <property type="nucleotide sequence ID" value="NZ_MKCS01000001.1"/>
</dbReference>
<dbReference type="Pfam" id="PF00990">
    <property type="entry name" value="GGDEF"/>
    <property type="match status" value="1"/>
</dbReference>